<dbReference type="Pfam" id="PF00702">
    <property type="entry name" value="Hydrolase"/>
    <property type="match status" value="1"/>
</dbReference>
<keyword evidence="6" id="KW-1278">Translocase</keyword>
<dbReference type="SUPFAM" id="SSF54695">
    <property type="entry name" value="POZ domain"/>
    <property type="match status" value="1"/>
</dbReference>
<dbReference type="FunFam" id="3.40.50.1000:FF:000083">
    <property type="entry name" value="Sodium/potassium-transporting ATPase subunit alpha"/>
    <property type="match status" value="1"/>
</dbReference>
<dbReference type="Gene3D" id="3.30.710.10">
    <property type="entry name" value="Potassium Channel Kv1.1, Chain A"/>
    <property type="match status" value="1"/>
</dbReference>
<evidence type="ECO:0000259" key="11">
    <source>
        <dbReference type="PROSITE" id="PS50097"/>
    </source>
</evidence>
<organism evidence="12 13">
    <name type="scientific">Cryomyces minteri</name>
    <dbReference type="NCBI Taxonomy" id="331657"/>
    <lineage>
        <taxon>Eukaryota</taxon>
        <taxon>Fungi</taxon>
        <taxon>Dikarya</taxon>
        <taxon>Ascomycota</taxon>
        <taxon>Pezizomycotina</taxon>
        <taxon>Dothideomycetes</taxon>
        <taxon>Dothideomycetes incertae sedis</taxon>
        <taxon>Cryomyces</taxon>
    </lineage>
</organism>
<keyword evidence="13" id="KW-1185">Reference proteome</keyword>
<dbReference type="InterPro" id="IPR011333">
    <property type="entry name" value="SKP1/BTB/POZ_sf"/>
</dbReference>
<dbReference type="GO" id="GO:0006883">
    <property type="term" value="P:intracellular sodium ion homeostasis"/>
    <property type="evidence" value="ECO:0007669"/>
    <property type="project" value="TreeGrafter"/>
</dbReference>
<dbReference type="GO" id="GO:0036376">
    <property type="term" value="P:sodium ion export across plasma membrane"/>
    <property type="evidence" value="ECO:0007669"/>
    <property type="project" value="TreeGrafter"/>
</dbReference>
<comment type="subcellular location">
    <subcellularLocation>
        <location evidence="1">Cell membrane</location>
        <topology evidence="1">Multi-pass membrane protein</topology>
    </subcellularLocation>
</comment>
<dbReference type="InterPro" id="IPR018303">
    <property type="entry name" value="ATPase_P-typ_P_site"/>
</dbReference>
<evidence type="ECO:0000313" key="13">
    <source>
        <dbReference type="Proteomes" id="UP000308768"/>
    </source>
</evidence>
<dbReference type="Pfam" id="PF01545">
    <property type="entry name" value="Cation_efflux"/>
    <property type="match status" value="1"/>
</dbReference>
<evidence type="ECO:0000256" key="10">
    <source>
        <dbReference type="SAM" id="Phobius"/>
    </source>
</evidence>
<dbReference type="GO" id="GO:0005391">
    <property type="term" value="F:P-type sodium:potassium-exchanging transporter activity"/>
    <property type="evidence" value="ECO:0007669"/>
    <property type="project" value="TreeGrafter"/>
</dbReference>
<evidence type="ECO:0000256" key="3">
    <source>
        <dbReference type="ARBA" id="ARBA00022692"/>
    </source>
</evidence>
<dbReference type="GO" id="GO:1902600">
    <property type="term" value="P:proton transmembrane transport"/>
    <property type="evidence" value="ECO:0007669"/>
    <property type="project" value="TreeGrafter"/>
</dbReference>
<evidence type="ECO:0000256" key="5">
    <source>
        <dbReference type="ARBA" id="ARBA00022840"/>
    </source>
</evidence>
<dbReference type="InterPro" id="IPR036412">
    <property type="entry name" value="HAD-like_sf"/>
</dbReference>
<protein>
    <recommendedName>
        <fullName evidence="11">BTB domain-containing protein</fullName>
    </recommendedName>
</protein>
<feature type="transmembrane region" description="Helical" evidence="10">
    <location>
        <begin position="714"/>
        <end position="738"/>
    </location>
</feature>
<dbReference type="GO" id="GO:1990573">
    <property type="term" value="P:potassium ion import across plasma membrane"/>
    <property type="evidence" value="ECO:0007669"/>
    <property type="project" value="TreeGrafter"/>
</dbReference>
<dbReference type="Gene3D" id="1.20.1110.10">
    <property type="entry name" value="Calcium-transporting ATPase, transmembrane domain"/>
    <property type="match status" value="2"/>
</dbReference>
<keyword evidence="2" id="KW-1003">Cell membrane</keyword>
<dbReference type="NCBIfam" id="TIGR01494">
    <property type="entry name" value="ATPase_P-type"/>
    <property type="match status" value="2"/>
</dbReference>
<dbReference type="GO" id="GO:0016887">
    <property type="term" value="F:ATP hydrolysis activity"/>
    <property type="evidence" value="ECO:0007669"/>
    <property type="project" value="InterPro"/>
</dbReference>
<feature type="transmembrane region" description="Helical" evidence="10">
    <location>
        <begin position="95"/>
        <end position="115"/>
    </location>
</feature>
<feature type="domain" description="BTB" evidence="11">
    <location>
        <begin position="752"/>
        <end position="820"/>
    </location>
</feature>
<feature type="transmembrane region" description="Helical" evidence="10">
    <location>
        <begin position="657"/>
        <end position="676"/>
    </location>
</feature>
<evidence type="ECO:0000256" key="1">
    <source>
        <dbReference type="ARBA" id="ARBA00004651"/>
    </source>
</evidence>
<feature type="transmembrane region" description="Helical" evidence="10">
    <location>
        <begin position="523"/>
        <end position="544"/>
    </location>
</feature>
<evidence type="ECO:0000256" key="6">
    <source>
        <dbReference type="ARBA" id="ARBA00022967"/>
    </source>
</evidence>
<dbReference type="Gene3D" id="3.30.70.1350">
    <property type="entry name" value="Cation efflux protein, cytoplasmic domain"/>
    <property type="match status" value="1"/>
</dbReference>
<dbReference type="InterPro" id="IPR027469">
    <property type="entry name" value="Cation_efflux_TMD_sf"/>
</dbReference>
<feature type="transmembrane region" description="Helical" evidence="10">
    <location>
        <begin position="593"/>
        <end position="621"/>
    </location>
</feature>
<dbReference type="Pfam" id="PF00689">
    <property type="entry name" value="Cation_ATPase_C"/>
    <property type="match status" value="1"/>
</dbReference>
<feature type="region of interest" description="Disordered" evidence="9">
    <location>
        <begin position="1106"/>
        <end position="1138"/>
    </location>
</feature>
<dbReference type="Gene3D" id="2.70.150.10">
    <property type="entry name" value="Calcium-transporting ATPase, cytoplasmic transduction domain A"/>
    <property type="match status" value="1"/>
</dbReference>
<evidence type="ECO:0000313" key="12">
    <source>
        <dbReference type="EMBL" id="TKA66238.1"/>
    </source>
</evidence>
<dbReference type="Proteomes" id="UP000308768">
    <property type="component" value="Unassembled WGS sequence"/>
</dbReference>
<feature type="transmembrane region" description="Helical" evidence="10">
    <location>
        <begin position="64"/>
        <end position="89"/>
    </location>
</feature>
<dbReference type="PRINTS" id="PR00119">
    <property type="entry name" value="CATATPASE"/>
</dbReference>
<evidence type="ECO:0000256" key="8">
    <source>
        <dbReference type="ARBA" id="ARBA00023136"/>
    </source>
</evidence>
<dbReference type="CDD" id="cd18186">
    <property type="entry name" value="BTB_POZ_ZBTB_KLHL-like"/>
    <property type="match status" value="1"/>
</dbReference>
<gene>
    <name evidence="12" type="ORF">B0A49_06648</name>
</gene>
<proteinExistence type="predicted"/>
<dbReference type="SUPFAM" id="SSF161111">
    <property type="entry name" value="Cation efflux protein transmembrane domain-like"/>
    <property type="match status" value="1"/>
</dbReference>
<dbReference type="Pfam" id="PF13246">
    <property type="entry name" value="Cation_ATPase"/>
    <property type="match status" value="1"/>
</dbReference>
<dbReference type="SUPFAM" id="SSF81665">
    <property type="entry name" value="Calcium ATPase, transmembrane domain M"/>
    <property type="match status" value="1"/>
</dbReference>
<dbReference type="PROSITE" id="PS50097">
    <property type="entry name" value="BTB"/>
    <property type="match status" value="1"/>
</dbReference>
<feature type="transmembrane region" description="Helical" evidence="10">
    <location>
        <begin position="1176"/>
        <end position="1197"/>
    </location>
</feature>
<dbReference type="OrthoDB" id="6359816at2759"/>
<sequence>MHGTVDSTDDNFLETACIGMAGTHCVSGSALGIVIATGDRTVFGRIARLTSTPKKGLTTLQKEIFRFIAIIVSLMTVMIITVIIVWAVWLRNSHPGWISVPNVIVVCVSVAVSFVPEGLPIAVTASLTITANIMKQNKVLCKSLKTVETLGAVSVICSDKTGTLTKLPLTERKINGDATDTAALRFAESLNSVADVRRSWKVVFRVAFNSKNKFMIHVIQPSGNPNDHSAEAEKLDPEAMTLTIKGAPDILITRCSHFMDRDGLVQPLEDEERRTIEEIKDHWSAQGKRVILLASKDLPVHTANMSLQSRDFEQEIMDQATTGLTLVGLVGIVDPPRDEIPDVVRTLRAAGIKVHMVTGDFKLTAQAIAAECGIITGPPESIHDASALSQNASSEALKTTEVQSPGSHTTRSIVLSGADMIDLDDGQWDVLCEYDEIVFARTTPEQKLKIVKEFQARDEVVAMTGDGVNDAPSLKAADVGIAMGSGSDIAIEAADMVLLDSFAAVVEAVKYGRVVFDNLKKTICYLLPAGTFSEFWPVFTNVVFGMPQILSSFLMIIICCFTDCAAATAIAYEKPEADVLLRRPRNMKKDRLVDWKLFLQAYGFLGVLEALSSFAMSYWYAQRRGVPFSNLWFGFGVPPAGLSEDEYNAVLNQAPSIYFLNLVIMQWFNLLAVRTRRLSLFQHSPLRNPYLVPAVIFSLVVAVVFLYIPKLQSVLGTASVPVEHYFLPMAFGLGLLLLDEGRKCSFNTGKYSDLTIRCNDGAEYQVHKIIVCNQSAVLDALCKGPFLEATMKTIELEDDLPYAVRAMLNFMYRFEYGYDVNRAVMTASRPLPASIMDDEGATWANELTTRSAEDIIAGDHTYHLLFHVQVYTLADKYDVTPLKRLSRDKFAKLAKTFWDAEAFEFAIRAVYNITPAHDQGMRDAVVNASGYHIEEMKKERAWFLALIQDVPEFGADLVSGMSDMIASPFTHFDIMLRCPRCHPGLIGPASPQISIVENENGPKPRHRISRFRDIANIAIADRRKEDLKKQLKEGVDRDGLEKYRKSDEQTISGLATDPDPEIQLKEIKNKKVRKFYETQNERLNVWLEIDSLVMAMADDVLDSMNPDADHDGVHERSGALQGSGDNIEEILPEEERSKRRKAKRDARWAINVNVIANVLLLIAKIVAAFSSSSLSLIASLADSALDLLCTLIVYTTNRLVGWRLNSLKKRFPVGRKRLEPLGILVFSIIMIVSFMQILKESVEKLLPGEKKEAQALPPVAVGALLATIIVKGIIWFGCIRIKTTQVQALAQDCKTDVIFNTLSLLFPFIGHKANIWWFDPAGAGLLSLFIIYDWGQTCFENKKLTYLAYRFSPLVGGFKSLTAYHAGDGVWAEIDVLLDEKMPLHRAHDIAETLQYCYTSQGPTGHTSD</sequence>
<keyword evidence="4" id="KW-0547">Nucleotide-binding</keyword>
<dbReference type="Gene3D" id="1.20.1510.10">
    <property type="entry name" value="Cation efflux protein transmembrane domain"/>
    <property type="match status" value="1"/>
</dbReference>
<reference evidence="12 13" key="1">
    <citation type="submission" date="2017-03" db="EMBL/GenBank/DDBJ databases">
        <title>Genomes of endolithic fungi from Antarctica.</title>
        <authorList>
            <person name="Coleine C."/>
            <person name="Masonjones S."/>
            <person name="Stajich J.E."/>
        </authorList>
    </citation>
    <scope>NUCLEOTIDE SEQUENCE [LARGE SCALE GENOMIC DNA]</scope>
    <source>
        <strain evidence="12 13">CCFEE 5187</strain>
    </source>
</reference>
<evidence type="ECO:0000256" key="7">
    <source>
        <dbReference type="ARBA" id="ARBA00022989"/>
    </source>
</evidence>
<accession>A0A4U0WTZ5</accession>
<feature type="transmembrane region" description="Helical" evidence="10">
    <location>
        <begin position="1258"/>
        <end position="1279"/>
    </location>
</feature>
<dbReference type="InterPro" id="IPR050510">
    <property type="entry name" value="Cation_transp_ATPase_P-type"/>
</dbReference>
<dbReference type="GO" id="GO:0030007">
    <property type="term" value="P:intracellular potassium ion homeostasis"/>
    <property type="evidence" value="ECO:0007669"/>
    <property type="project" value="TreeGrafter"/>
</dbReference>
<dbReference type="PANTHER" id="PTHR43294:SF21">
    <property type="entry name" value="CATION TRANSPORTING ATPASE"/>
    <property type="match status" value="1"/>
</dbReference>
<dbReference type="InterPro" id="IPR036837">
    <property type="entry name" value="Cation_efflux_CTD_sf"/>
</dbReference>
<feature type="transmembrane region" description="Helical" evidence="10">
    <location>
        <begin position="688"/>
        <end position="708"/>
    </location>
</feature>
<name>A0A4U0WTZ5_9PEZI</name>
<dbReference type="PROSITE" id="PS00154">
    <property type="entry name" value="ATPASE_E1_E2"/>
    <property type="match status" value="1"/>
</dbReference>
<dbReference type="InterPro" id="IPR023299">
    <property type="entry name" value="ATPase_P-typ_cyto_dom_N"/>
</dbReference>
<keyword evidence="5" id="KW-0067">ATP-binding</keyword>
<dbReference type="STRING" id="331657.A0A4U0WTZ5"/>
<dbReference type="InterPro" id="IPR000210">
    <property type="entry name" value="BTB/POZ_dom"/>
</dbReference>
<dbReference type="InterPro" id="IPR058533">
    <property type="entry name" value="Cation_efflux_TM"/>
</dbReference>
<dbReference type="FunFam" id="1.20.1510.10:FF:000005">
    <property type="entry name" value="Putative Cation diffusion facilitator 1"/>
    <property type="match status" value="1"/>
</dbReference>
<dbReference type="InterPro" id="IPR001757">
    <property type="entry name" value="P_typ_ATPase"/>
</dbReference>
<evidence type="ECO:0000256" key="2">
    <source>
        <dbReference type="ARBA" id="ARBA00022475"/>
    </source>
</evidence>
<dbReference type="InterPro" id="IPR006068">
    <property type="entry name" value="ATPase_P-typ_cation-transptr_C"/>
</dbReference>
<evidence type="ECO:0000256" key="9">
    <source>
        <dbReference type="SAM" id="MobiDB-lite"/>
    </source>
</evidence>
<feature type="compositionally biased region" description="Basic and acidic residues" evidence="9">
    <location>
        <begin position="1107"/>
        <end position="1117"/>
    </location>
</feature>
<dbReference type="SUPFAM" id="SSF160240">
    <property type="entry name" value="Cation efflux protein cytoplasmic domain-like"/>
    <property type="match status" value="1"/>
</dbReference>
<keyword evidence="3 10" id="KW-0812">Transmembrane</keyword>
<dbReference type="SUPFAM" id="SSF56784">
    <property type="entry name" value="HAD-like"/>
    <property type="match status" value="1"/>
</dbReference>
<dbReference type="Pfam" id="PF00651">
    <property type="entry name" value="BTB"/>
    <property type="match status" value="1"/>
</dbReference>
<keyword evidence="8 10" id="KW-0472">Membrane</keyword>
<feature type="transmembrane region" description="Helical" evidence="10">
    <location>
        <begin position="1218"/>
        <end position="1238"/>
    </location>
</feature>
<evidence type="ECO:0000256" key="4">
    <source>
        <dbReference type="ARBA" id="ARBA00022741"/>
    </source>
</evidence>
<dbReference type="Gene3D" id="3.40.1110.10">
    <property type="entry name" value="Calcium-transporting ATPase, cytoplasmic domain N"/>
    <property type="match status" value="1"/>
</dbReference>
<feature type="transmembrane region" description="Helical" evidence="10">
    <location>
        <begin position="1148"/>
        <end position="1170"/>
    </location>
</feature>
<dbReference type="InterPro" id="IPR023298">
    <property type="entry name" value="ATPase_P-typ_TM_dom_sf"/>
</dbReference>
<dbReference type="GO" id="GO:0005886">
    <property type="term" value="C:plasma membrane"/>
    <property type="evidence" value="ECO:0007669"/>
    <property type="project" value="UniProtKB-SubCell"/>
</dbReference>
<dbReference type="InterPro" id="IPR023214">
    <property type="entry name" value="HAD_sf"/>
</dbReference>
<dbReference type="Gene3D" id="3.40.50.1000">
    <property type="entry name" value="HAD superfamily/HAD-like"/>
    <property type="match status" value="2"/>
</dbReference>
<feature type="transmembrane region" description="Helical" evidence="10">
    <location>
        <begin position="550"/>
        <end position="572"/>
    </location>
</feature>
<keyword evidence="7 10" id="KW-1133">Transmembrane helix</keyword>
<dbReference type="PANTHER" id="PTHR43294">
    <property type="entry name" value="SODIUM/POTASSIUM-TRANSPORTING ATPASE SUBUNIT ALPHA"/>
    <property type="match status" value="1"/>
</dbReference>
<dbReference type="PRINTS" id="PR00121">
    <property type="entry name" value="NAKATPASE"/>
</dbReference>
<dbReference type="EMBL" id="NAJN01001043">
    <property type="protein sequence ID" value="TKA66238.1"/>
    <property type="molecule type" value="Genomic_DNA"/>
</dbReference>
<dbReference type="GO" id="GO:0005524">
    <property type="term" value="F:ATP binding"/>
    <property type="evidence" value="ECO:0007669"/>
    <property type="project" value="UniProtKB-KW"/>
</dbReference>
<comment type="caution">
    <text evidence="12">The sequence shown here is derived from an EMBL/GenBank/DDBJ whole genome shotgun (WGS) entry which is preliminary data.</text>
</comment>